<dbReference type="Gene3D" id="3.40.50.800">
    <property type="entry name" value="Anticodon-binding domain"/>
    <property type="match status" value="1"/>
</dbReference>
<reference evidence="10" key="1">
    <citation type="submission" date="2017-09" db="EMBL/GenBank/DDBJ databases">
        <title>Depth-based differentiation of microbial function through sediment-hosted aquifers and enrichment of novel symbionts in the deep terrestrial subsurface.</title>
        <authorList>
            <person name="Probst A.J."/>
            <person name="Ladd B."/>
            <person name="Jarett J.K."/>
            <person name="Geller-Mcgrath D.E."/>
            <person name="Sieber C.M.K."/>
            <person name="Emerson J.B."/>
            <person name="Anantharaman K."/>
            <person name="Thomas B.C."/>
            <person name="Malmstrom R."/>
            <person name="Stieglmeier M."/>
            <person name="Klingl A."/>
            <person name="Woyke T."/>
            <person name="Ryan C.M."/>
            <person name="Banfield J.F."/>
        </authorList>
    </citation>
    <scope>NUCLEOTIDE SEQUENCE [LARGE SCALE GENOMIC DNA]</scope>
</reference>
<dbReference type="PANTHER" id="PTHR43707">
    <property type="entry name" value="HISTIDYL-TRNA SYNTHETASE"/>
    <property type="match status" value="1"/>
</dbReference>
<dbReference type="HAMAP" id="MF_00127">
    <property type="entry name" value="His_tRNA_synth"/>
    <property type="match status" value="1"/>
</dbReference>
<evidence type="ECO:0000256" key="3">
    <source>
        <dbReference type="ARBA" id="ARBA00023146"/>
    </source>
</evidence>
<dbReference type="PANTHER" id="PTHR43707:SF1">
    <property type="entry name" value="HISTIDINE--TRNA LIGASE, MITOCHONDRIAL-RELATED"/>
    <property type="match status" value="1"/>
</dbReference>
<dbReference type="InterPro" id="IPR015807">
    <property type="entry name" value="His-tRNA-ligase"/>
</dbReference>
<dbReference type="InterPro" id="IPR036621">
    <property type="entry name" value="Anticodon-bd_dom_sf"/>
</dbReference>
<dbReference type="InterPro" id="IPR006195">
    <property type="entry name" value="aa-tRNA-synth_II"/>
</dbReference>
<dbReference type="InterPro" id="IPR004516">
    <property type="entry name" value="HisRS/HisZ"/>
</dbReference>
<accession>A0A2H0VIQ3</accession>
<comment type="subcellular location">
    <subcellularLocation>
        <location evidence="5">Cytoplasm</location>
    </subcellularLocation>
</comment>
<keyword evidence="5" id="KW-0963">Cytoplasm</keyword>
<dbReference type="GO" id="GO:0006427">
    <property type="term" value="P:histidyl-tRNA aminoacylation"/>
    <property type="evidence" value="ECO:0007669"/>
    <property type="project" value="UniProtKB-UniRule"/>
</dbReference>
<evidence type="ECO:0000256" key="2">
    <source>
        <dbReference type="ARBA" id="ARBA00022741"/>
    </source>
</evidence>
<feature type="binding site" evidence="6">
    <location>
        <position position="153"/>
    </location>
    <ligand>
        <name>L-histidine</name>
        <dbReference type="ChEBI" id="CHEBI:57595"/>
    </ligand>
</feature>
<dbReference type="GO" id="GO:0005524">
    <property type="term" value="F:ATP binding"/>
    <property type="evidence" value="ECO:0007669"/>
    <property type="project" value="UniProtKB-UniRule"/>
</dbReference>
<feature type="domain" description="Aminoacyl-transfer RNA synthetases class-II family profile" evidence="8">
    <location>
        <begin position="35"/>
        <end position="385"/>
    </location>
</feature>
<dbReference type="PROSITE" id="PS50862">
    <property type="entry name" value="AA_TRNA_LIGASE_II"/>
    <property type="match status" value="1"/>
</dbReference>
<sequence length="450" mass="51023">MPAKGQMKKETKKQVKRALKKPTSHKKQILQSPKGMHDILPGGMLVREKLYKSVKAIFEFYGFNRIETPILEMEELFTKTVGENTDIVEKEMYAIKGRGGQRLVMRPEMTASIVRSYLEHGLHRQSQPQYLYYIGPAFRHENPQAGRYRQFWQVGAEIIGGEGDPVYDAQIILIFYKLLEELKVKNITVGINSIGGAVDRQNYKKKLLEHYKDHTKEICKNCVRRMKTNPLRMLDCKNKVCRGVIEEAPIILDNLSTPSKTHFKGVLEFLDEANIPYILRPRLVRGLDYYNKTVFEIFTGEGEDSQLALVAGGRYDYLAETLGKRSTAGVGAAMGVERVLEVLEEQNPAFGTVRSKKSIYFAHVGQLAKLKSLPLLEKLRQANLPIISNLGKKSLSNQLESASKTDATLALIFGQKEVYEDNIIIRDMKTGSQETVSLEKIVKAVKKKLK</sequence>
<dbReference type="PIRSF" id="PIRSF001549">
    <property type="entry name" value="His-tRNA_synth"/>
    <property type="match status" value="1"/>
</dbReference>
<keyword evidence="5 9" id="KW-0436">Ligase</keyword>
<evidence type="ECO:0000256" key="7">
    <source>
        <dbReference type="SAM" id="MobiDB-lite"/>
    </source>
</evidence>
<feature type="compositionally biased region" description="Basic residues" evidence="7">
    <location>
        <begin position="14"/>
        <end position="27"/>
    </location>
</feature>
<feature type="binding site" evidence="6">
    <location>
        <position position="139"/>
    </location>
    <ligand>
        <name>L-histidine</name>
        <dbReference type="ChEBI" id="CHEBI:57595"/>
    </ligand>
</feature>
<evidence type="ECO:0000256" key="4">
    <source>
        <dbReference type="ARBA" id="ARBA00047639"/>
    </source>
</evidence>
<comment type="similarity">
    <text evidence="1 5">Belongs to the class-II aminoacyl-tRNA synthetase family.</text>
</comment>
<dbReference type="EC" id="6.1.1.21" evidence="5"/>
<dbReference type="CDD" id="cd00773">
    <property type="entry name" value="HisRS-like_core"/>
    <property type="match status" value="1"/>
</dbReference>
<dbReference type="Gene3D" id="3.30.930.10">
    <property type="entry name" value="Bira Bifunctional Protein, Domain 2"/>
    <property type="match status" value="1"/>
</dbReference>
<comment type="catalytic activity">
    <reaction evidence="4 5">
        <text>tRNA(His) + L-histidine + ATP = L-histidyl-tRNA(His) + AMP + diphosphate + H(+)</text>
        <dbReference type="Rhea" id="RHEA:17313"/>
        <dbReference type="Rhea" id="RHEA-COMP:9665"/>
        <dbReference type="Rhea" id="RHEA-COMP:9689"/>
        <dbReference type="ChEBI" id="CHEBI:15378"/>
        <dbReference type="ChEBI" id="CHEBI:30616"/>
        <dbReference type="ChEBI" id="CHEBI:33019"/>
        <dbReference type="ChEBI" id="CHEBI:57595"/>
        <dbReference type="ChEBI" id="CHEBI:78442"/>
        <dbReference type="ChEBI" id="CHEBI:78527"/>
        <dbReference type="ChEBI" id="CHEBI:456215"/>
        <dbReference type="EC" id="6.1.1.21"/>
    </reaction>
</comment>
<evidence type="ECO:0000313" key="9">
    <source>
        <dbReference type="EMBL" id="PIR98190.1"/>
    </source>
</evidence>
<evidence type="ECO:0000256" key="6">
    <source>
        <dbReference type="PIRSR" id="PIRSR001549-1"/>
    </source>
</evidence>
<feature type="binding site" evidence="6">
    <location>
        <position position="285"/>
    </location>
    <ligand>
        <name>L-histidine</name>
        <dbReference type="ChEBI" id="CHEBI:57595"/>
    </ligand>
</feature>
<dbReference type="SUPFAM" id="SSF52954">
    <property type="entry name" value="Class II aaRS ABD-related"/>
    <property type="match status" value="1"/>
</dbReference>
<keyword evidence="5" id="KW-0067">ATP-binding</keyword>
<keyword evidence="2 5" id="KW-0547">Nucleotide-binding</keyword>
<evidence type="ECO:0000313" key="10">
    <source>
        <dbReference type="Proteomes" id="UP000231466"/>
    </source>
</evidence>
<proteinExistence type="inferred from homology"/>
<feature type="binding site" evidence="6">
    <location>
        <begin position="108"/>
        <end position="110"/>
    </location>
    <ligand>
        <name>L-histidine</name>
        <dbReference type="ChEBI" id="CHEBI:57595"/>
    </ligand>
</feature>
<dbReference type="InterPro" id="IPR004154">
    <property type="entry name" value="Anticodon-bd"/>
</dbReference>
<evidence type="ECO:0000256" key="1">
    <source>
        <dbReference type="ARBA" id="ARBA00008226"/>
    </source>
</evidence>
<keyword evidence="3 5" id="KW-0030">Aminoacyl-tRNA synthetase</keyword>
<evidence type="ECO:0000259" key="8">
    <source>
        <dbReference type="PROSITE" id="PS50862"/>
    </source>
</evidence>
<feature type="region of interest" description="Disordered" evidence="7">
    <location>
        <begin position="1"/>
        <end position="27"/>
    </location>
</feature>
<dbReference type="EMBL" id="PFAH01000002">
    <property type="protein sequence ID" value="PIR98190.1"/>
    <property type="molecule type" value="Genomic_DNA"/>
</dbReference>
<dbReference type="Pfam" id="PF13393">
    <property type="entry name" value="tRNA-synt_His"/>
    <property type="match status" value="1"/>
</dbReference>
<dbReference type="NCBIfam" id="TIGR00442">
    <property type="entry name" value="hisS"/>
    <property type="match status" value="1"/>
</dbReference>
<dbReference type="Proteomes" id="UP000231466">
    <property type="component" value="Unassembled WGS sequence"/>
</dbReference>
<dbReference type="SUPFAM" id="SSF55681">
    <property type="entry name" value="Class II aaRS and biotin synthetases"/>
    <property type="match status" value="1"/>
</dbReference>
<dbReference type="GO" id="GO:0004821">
    <property type="term" value="F:histidine-tRNA ligase activity"/>
    <property type="evidence" value="ECO:0007669"/>
    <property type="project" value="UniProtKB-UniRule"/>
</dbReference>
<gene>
    <name evidence="5" type="primary">hisS</name>
    <name evidence="9" type="ORF">COT89_00545</name>
</gene>
<comment type="subunit">
    <text evidence="5">Homodimer.</text>
</comment>
<name>A0A2H0VIQ3_9BACT</name>
<feature type="binding site" evidence="6">
    <location>
        <position position="157"/>
    </location>
    <ligand>
        <name>L-histidine</name>
        <dbReference type="ChEBI" id="CHEBI:57595"/>
    </ligand>
</feature>
<dbReference type="AlphaFoldDB" id="A0A2H0VIQ3"/>
<dbReference type="InterPro" id="IPR045864">
    <property type="entry name" value="aa-tRNA-synth_II/BPL/LPL"/>
</dbReference>
<comment type="caution">
    <text evidence="9">The sequence shown here is derived from an EMBL/GenBank/DDBJ whole genome shotgun (WGS) entry which is preliminary data.</text>
</comment>
<protein>
    <recommendedName>
        <fullName evidence="5">Histidine--tRNA ligase</fullName>
        <ecNumber evidence="5">6.1.1.21</ecNumber>
    </recommendedName>
    <alternativeName>
        <fullName evidence="5">Histidyl-tRNA synthetase</fullName>
        <shortName evidence="5">HisRS</shortName>
    </alternativeName>
</protein>
<dbReference type="GO" id="GO:0005737">
    <property type="term" value="C:cytoplasm"/>
    <property type="evidence" value="ECO:0007669"/>
    <property type="project" value="UniProtKB-SubCell"/>
</dbReference>
<keyword evidence="5" id="KW-0648">Protein biosynthesis</keyword>
<evidence type="ECO:0000256" key="5">
    <source>
        <dbReference type="HAMAP-Rule" id="MF_00127"/>
    </source>
</evidence>
<dbReference type="Pfam" id="PF03129">
    <property type="entry name" value="HGTP_anticodon"/>
    <property type="match status" value="1"/>
</dbReference>
<dbReference type="InterPro" id="IPR041715">
    <property type="entry name" value="HisRS-like_core"/>
</dbReference>
<feature type="binding site" evidence="6">
    <location>
        <begin position="289"/>
        <end position="290"/>
    </location>
    <ligand>
        <name>L-histidine</name>
        <dbReference type="ChEBI" id="CHEBI:57595"/>
    </ligand>
</feature>
<organism evidence="9 10">
    <name type="scientific">Candidatus Colwellbacteria bacterium CG10_big_fil_rev_8_21_14_0_10_42_22</name>
    <dbReference type="NCBI Taxonomy" id="1974540"/>
    <lineage>
        <taxon>Bacteria</taxon>
        <taxon>Candidatus Colwelliibacteriota</taxon>
    </lineage>
</organism>